<sequence length="58" mass="6576">MTFYPELETPLSHKDGSEMTPYEQSILVGMKRKQATFEEISKETGISRQTIQKVVKGA</sequence>
<name>A0A3N4JH57_9PEZI</name>
<dbReference type="InterPro" id="IPR013324">
    <property type="entry name" value="RNA_pol_sigma_r3/r4-like"/>
</dbReference>
<dbReference type="AlphaFoldDB" id="A0A3N4JH57"/>
<evidence type="ECO:0000313" key="3">
    <source>
        <dbReference type="Proteomes" id="UP000276215"/>
    </source>
</evidence>
<gene>
    <name evidence="2" type="ORF">L873DRAFT_1809610</name>
</gene>
<evidence type="ECO:0000313" key="2">
    <source>
        <dbReference type="EMBL" id="RPA97553.1"/>
    </source>
</evidence>
<proteinExistence type="predicted"/>
<dbReference type="EMBL" id="ML120403">
    <property type="protein sequence ID" value="RPA97553.1"/>
    <property type="molecule type" value="Genomic_DNA"/>
</dbReference>
<keyword evidence="3" id="KW-1185">Reference proteome</keyword>
<dbReference type="OrthoDB" id="10634298at2759"/>
<accession>A0A3N4JH57</accession>
<reference evidence="2 3" key="1">
    <citation type="journal article" date="2018" name="Nat. Ecol. Evol.">
        <title>Pezizomycetes genomes reveal the molecular basis of ectomycorrhizal truffle lifestyle.</title>
        <authorList>
            <person name="Murat C."/>
            <person name="Payen T."/>
            <person name="Noel B."/>
            <person name="Kuo A."/>
            <person name="Morin E."/>
            <person name="Chen J."/>
            <person name="Kohler A."/>
            <person name="Krizsan K."/>
            <person name="Balestrini R."/>
            <person name="Da Silva C."/>
            <person name="Montanini B."/>
            <person name="Hainaut M."/>
            <person name="Levati E."/>
            <person name="Barry K.W."/>
            <person name="Belfiori B."/>
            <person name="Cichocki N."/>
            <person name="Clum A."/>
            <person name="Dockter R.B."/>
            <person name="Fauchery L."/>
            <person name="Guy J."/>
            <person name="Iotti M."/>
            <person name="Le Tacon F."/>
            <person name="Lindquist E.A."/>
            <person name="Lipzen A."/>
            <person name="Malagnac F."/>
            <person name="Mello A."/>
            <person name="Molinier V."/>
            <person name="Miyauchi S."/>
            <person name="Poulain J."/>
            <person name="Riccioni C."/>
            <person name="Rubini A."/>
            <person name="Sitrit Y."/>
            <person name="Splivallo R."/>
            <person name="Traeger S."/>
            <person name="Wang M."/>
            <person name="Zifcakova L."/>
            <person name="Wipf D."/>
            <person name="Zambonelli A."/>
            <person name="Paolocci F."/>
            <person name="Nowrousian M."/>
            <person name="Ottonello S."/>
            <person name="Baldrian P."/>
            <person name="Spatafora J.W."/>
            <person name="Henrissat B."/>
            <person name="Nagy L.G."/>
            <person name="Aury J.M."/>
            <person name="Wincker P."/>
            <person name="Grigoriev I.V."/>
            <person name="Bonfante P."/>
            <person name="Martin F.M."/>
        </authorList>
    </citation>
    <scope>NUCLEOTIDE SEQUENCE [LARGE SCALE GENOMIC DNA]</scope>
    <source>
        <strain evidence="2 3">120613-1</strain>
    </source>
</reference>
<evidence type="ECO:0000256" key="1">
    <source>
        <dbReference type="SAM" id="MobiDB-lite"/>
    </source>
</evidence>
<dbReference type="SUPFAM" id="SSF88659">
    <property type="entry name" value="Sigma3 and sigma4 domains of RNA polymerase sigma factors"/>
    <property type="match status" value="1"/>
</dbReference>
<protein>
    <submittedName>
        <fullName evidence="2">Uncharacterized protein</fullName>
    </submittedName>
</protein>
<dbReference type="Proteomes" id="UP000276215">
    <property type="component" value="Unassembled WGS sequence"/>
</dbReference>
<organism evidence="2 3">
    <name type="scientific">Choiromyces venosus 120613-1</name>
    <dbReference type="NCBI Taxonomy" id="1336337"/>
    <lineage>
        <taxon>Eukaryota</taxon>
        <taxon>Fungi</taxon>
        <taxon>Dikarya</taxon>
        <taxon>Ascomycota</taxon>
        <taxon>Pezizomycotina</taxon>
        <taxon>Pezizomycetes</taxon>
        <taxon>Pezizales</taxon>
        <taxon>Tuberaceae</taxon>
        <taxon>Choiromyces</taxon>
    </lineage>
</organism>
<feature type="region of interest" description="Disordered" evidence="1">
    <location>
        <begin position="1"/>
        <end position="20"/>
    </location>
</feature>